<dbReference type="AlphaFoldDB" id="A0A387BBD9"/>
<comment type="similarity">
    <text evidence="9">Belongs to the TatA/E family.</text>
</comment>
<feature type="region of interest" description="Disordered" evidence="10">
    <location>
        <begin position="51"/>
        <end position="78"/>
    </location>
</feature>
<evidence type="ECO:0000256" key="5">
    <source>
        <dbReference type="ARBA" id="ARBA00022927"/>
    </source>
</evidence>
<dbReference type="InterPro" id="IPR003369">
    <property type="entry name" value="TatA/B/E"/>
</dbReference>
<evidence type="ECO:0000256" key="7">
    <source>
        <dbReference type="ARBA" id="ARBA00023010"/>
    </source>
</evidence>
<evidence type="ECO:0000256" key="6">
    <source>
        <dbReference type="ARBA" id="ARBA00022989"/>
    </source>
</evidence>
<dbReference type="RefSeq" id="WP_120763377.1">
    <property type="nucleotide sequence ID" value="NZ_CP032630.1"/>
</dbReference>
<accession>A0A387BBD9</accession>
<comment type="function">
    <text evidence="9">Part of the twin-arginine translocation (Tat) system that transports large folded proteins containing a characteristic twin-arginine motif in their signal peptide across membranes. TatA could form the protein-conducting channel of the Tat system.</text>
</comment>
<keyword evidence="2 9" id="KW-0813">Transport</keyword>
<keyword evidence="6 9" id="KW-1133">Transmembrane helix</keyword>
<dbReference type="Pfam" id="PF02416">
    <property type="entry name" value="TatA_B_E"/>
    <property type="match status" value="1"/>
</dbReference>
<keyword evidence="3 9" id="KW-1003">Cell membrane</keyword>
<keyword evidence="8 9" id="KW-0472">Membrane</keyword>
<comment type="subcellular location">
    <subcellularLocation>
        <location evidence="1 9">Cell membrane</location>
        <topology evidence="1 9">Single-pass membrane protein</topology>
    </subcellularLocation>
</comment>
<keyword evidence="7 9" id="KW-0811">Translocation</keyword>
<dbReference type="EMBL" id="CP032630">
    <property type="protein sequence ID" value="AYF99008.1"/>
    <property type="molecule type" value="Genomic_DNA"/>
</dbReference>
<gene>
    <name evidence="9 11" type="primary">tatA</name>
    <name evidence="11" type="ORF">D7I47_12595</name>
</gene>
<dbReference type="PANTHER" id="PTHR42982">
    <property type="entry name" value="SEC-INDEPENDENT PROTEIN TRANSLOCASE PROTEIN TATA"/>
    <property type="match status" value="1"/>
</dbReference>
<feature type="transmembrane region" description="Helical" evidence="9">
    <location>
        <begin position="12"/>
        <end position="32"/>
    </location>
</feature>
<evidence type="ECO:0000256" key="8">
    <source>
        <dbReference type="ARBA" id="ARBA00023136"/>
    </source>
</evidence>
<evidence type="ECO:0000256" key="4">
    <source>
        <dbReference type="ARBA" id="ARBA00022692"/>
    </source>
</evidence>
<name>A0A387BBD9_9MICO</name>
<proteinExistence type="inferred from homology"/>
<reference evidence="12" key="1">
    <citation type="submission" date="2018-09" db="EMBL/GenBank/DDBJ databases">
        <title>Genome sequencing of strain 2DFWR-13.</title>
        <authorList>
            <person name="Heo J."/>
            <person name="Kim S.-J."/>
            <person name="Kwon S.-W."/>
        </authorList>
    </citation>
    <scope>NUCLEOTIDE SEQUENCE [LARGE SCALE GENOMIC DNA]</scope>
    <source>
        <strain evidence="12">2DFWR-13</strain>
    </source>
</reference>
<dbReference type="NCBIfam" id="TIGR01411">
    <property type="entry name" value="tatAE"/>
    <property type="match status" value="1"/>
</dbReference>
<dbReference type="Gene3D" id="1.20.5.3310">
    <property type="match status" value="1"/>
</dbReference>
<dbReference type="OrthoDB" id="5245163at2"/>
<dbReference type="PANTHER" id="PTHR42982:SF8">
    <property type="entry name" value="SEC-INDEPENDENT PROTEIN TRANSLOCASE PROTEIN TATA"/>
    <property type="match status" value="1"/>
</dbReference>
<evidence type="ECO:0000313" key="12">
    <source>
        <dbReference type="Proteomes" id="UP000278886"/>
    </source>
</evidence>
<keyword evidence="4 9" id="KW-0812">Transmembrane</keyword>
<dbReference type="GO" id="GO:0043953">
    <property type="term" value="P:protein transport by the Tat complex"/>
    <property type="evidence" value="ECO:0007669"/>
    <property type="project" value="UniProtKB-UniRule"/>
</dbReference>
<sequence>MLIHPLFWNQPWTWVIILLVVLVLFGATRLPALSKSLGQSIKIFRNEVKSDAPKTDGTATSESDEAPKAADSAPTDKS</sequence>
<dbReference type="Proteomes" id="UP000278886">
    <property type="component" value="Chromosome"/>
</dbReference>
<evidence type="ECO:0000256" key="9">
    <source>
        <dbReference type="HAMAP-Rule" id="MF_00236"/>
    </source>
</evidence>
<keyword evidence="5 9" id="KW-0653">Protein transport</keyword>
<protein>
    <recommendedName>
        <fullName evidence="9">Sec-independent protein translocase protein TatA</fullName>
    </recommendedName>
</protein>
<evidence type="ECO:0000256" key="1">
    <source>
        <dbReference type="ARBA" id="ARBA00004162"/>
    </source>
</evidence>
<keyword evidence="12" id="KW-1185">Reference proteome</keyword>
<evidence type="ECO:0000256" key="3">
    <source>
        <dbReference type="ARBA" id="ARBA00022475"/>
    </source>
</evidence>
<evidence type="ECO:0000313" key="11">
    <source>
        <dbReference type="EMBL" id="AYF99008.1"/>
    </source>
</evidence>
<dbReference type="KEGG" id="lyd:D7I47_12595"/>
<organism evidence="11 12">
    <name type="scientific">Protaetiibacter intestinalis</name>
    <dbReference type="NCBI Taxonomy" id="2419774"/>
    <lineage>
        <taxon>Bacteria</taxon>
        <taxon>Bacillati</taxon>
        <taxon>Actinomycetota</taxon>
        <taxon>Actinomycetes</taxon>
        <taxon>Micrococcales</taxon>
        <taxon>Microbacteriaceae</taxon>
        <taxon>Protaetiibacter</taxon>
    </lineage>
</organism>
<dbReference type="InterPro" id="IPR006312">
    <property type="entry name" value="TatA/E"/>
</dbReference>
<evidence type="ECO:0000256" key="10">
    <source>
        <dbReference type="SAM" id="MobiDB-lite"/>
    </source>
</evidence>
<dbReference type="HAMAP" id="MF_00236">
    <property type="entry name" value="TatA_E"/>
    <property type="match status" value="1"/>
</dbReference>
<dbReference type="GO" id="GO:0008320">
    <property type="term" value="F:protein transmembrane transporter activity"/>
    <property type="evidence" value="ECO:0007669"/>
    <property type="project" value="UniProtKB-UniRule"/>
</dbReference>
<evidence type="ECO:0000256" key="2">
    <source>
        <dbReference type="ARBA" id="ARBA00022448"/>
    </source>
</evidence>
<comment type="subunit">
    <text evidence="9">The Tat system comprises two distinct complexes: a TatABC complex, containing multiple copies of TatA, TatB and TatC subunits, and a separate TatA complex, containing only TatA subunits. Substrates initially bind to the TatABC complex, which probably triggers association of the separate TatA complex to form the active translocon.</text>
</comment>
<dbReference type="GO" id="GO:0033281">
    <property type="term" value="C:TAT protein transport complex"/>
    <property type="evidence" value="ECO:0007669"/>
    <property type="project" value="UniProtKB-UniRule"/>
</dbReference>